<evidence type="ECO:0000313" key="5">
    <source>
        <dbReference type="Proteomes" id="UP001156389"/>
    </source>
</evidence>
<feature type="transmembrane region" description="Helical" evidence="2">
    <location>
        <begin position="70"/>
        <end position="89"/>
    </location>
</feature>
<evidence type="ECO:0000313" key="4">
    <source>
        <dbReference type="EMBL" id="MCT2593137.1"/>
    </source>
</evidence>
<protein>
    <recommendedName>
        <fullName evidence="3">DUF7144 domain-containing protein</fullName>
    </recommendedName>
</protein>
<feature type="region of interest" description="Disordered" evidence="1">
    <location>
        <begin position="1"/>
        <end position="21"/>
    </location>
</feature>
<accession>A0ABT2JZ10</accession>
<dbReference type="Pfam" id="PF23636">
    <property type="entry name" value="DUF7144"/>
    <property type="match status" value="1"/>
</dbReference>
<keyword evidence="2" id="KW-0472">Membrane</keyword>
<dbReference type="EMBL" id="JAJAGO010000012">
    <property type="protein sequence ID" value="MCT2593137.1"/>
    <property type="molecule type" value="Genomic_DNA"/>
</dbReference>
<proteinExistence type="predicted"/>
<reference evidence="4 5" key="1">
    <citation type="submission" date="2021-10" db="EMBL/GenBank/DDBJ databases">
        <title>Streptomyces gossypii sp. nov., isolated from soil collected from cotton field.</title>
        <authorList>
            <person name="Ge X."/>
            <person name="Chen X."/>
            <person name="Liu W."/>
        </authorList>
    </citation>
    <scope>NUCLEOTIDE SEQUENCE [LARGE SCALE GENOMIC DNA]</scope>
    <source>
        <strain evidence="4 5">N2-109</strain>
    </source>
</reference>
<feature type="transmembrane region" description="Helical" evidence="2">
    <location>
        <begin position="94"/>
        <end position="113"/>
    </location>
</feature>
<evidence type="ECO:0000256" key="1">
    <source>
        <dbReference type="SAM" id="MobiDB-lite"/>
    </source>
</evidence>
<keyword evidence="2" id="KW-1133">Transmembrane helix</keyword>
<name>A0ABT2JZ10_9ACTN</name>
<keyword evidence="5" id="KW-1185">Reference proteome</keyword>
<evidence type="ECO:0000259" key="3">
    <source>
        <dbReference type="Pfam" id="PF23636"/>
    </source>
</evidence>
<organism evidence="4 5">
    <name type="scientific">Streptomyces gossypii</name>
    <dbReference type="NCBI Taxonomy" id="2883101"/>
    <lineage>
        <taxon>Bacteria</taxon>
        <taxon>Bacillati</taxon>
        <taxon>Actinomycetota</taxon>
        <taxon>Actinomycetes</taxon>
        <taxon>Kitasatosporales</taxon>
        <taxon>Streptomycetaceae</taxon>
        <taxon>Streptomyces</taxon>
    </lineage>
</organism>
<feature type="transmembrane region" description="Helical" evidence="2">
    <location>
        <begin position="119"/>
        <end position="136"/>
    </location>
</feature>
<comment type="caution">
    <text evidence="4">The sequence shown here is derived from an EMBL/GenBank/DDBJ whole genome shotgun (WGS) entry which is preliminary data.</text>
</comment>
<feature type="transmembrane region" description="Helical" evidence="2">
    <location>
        <begin position="21"/>
        <end position="50"/>
    </location>
</feature>
<feature type="domain" description="DUF7144" evidence="3">
    <location>
        <begin position="27"/>
        <end position="138"/>
    </location>
</feature>
<keyword evidence="2" id="KW-0812">Transmembrane</keyword>
<dbReference type="RefSeq" id="WP_260220484.1">
    <property type="nucleotide sequence ID" value="NZ_JAJAGO010000012.1"/>
</dbReference>
<gene>
    <name evidence="4" type="ORF">LHJ74_25055</name>
</gene>
<dbReference type="Proteomes" id="UP001156389">
    <property type="component" value="Unassembled WGS sequence"/>
</dbReference>
<evidence type="ECO:0000256" key="2">
    <source>
        <dbReference type="SAM" id="Phobius"/>
    </source>
</evidence>
<feature type="compositionally biased region" description="Polar residues" evidence="1">
    <location>
        <begin position="1"/>
        <end position="11"/>
    </location>
</feature>
<sequence>MADAAQNTGRPTRQRGGAGSSWASGGTVFAGVLMLVQGVFGILSGIAAVAEDDVYTRVGDYVFELNLTTWGWIHLILGILIAVTGWGVLKGSDWARGVGVGIAALVVIAQFMWLPYHPLWSIVSIALAVFVIWALCTDHGRTSPV</sequence>
<dbReference type="InterPro" id="IPR055568">
    <property type="entry name" value="DUF7144"/>
</dbReference>